<keyword evidence="7" id="KW-0418">Kinase</keyword>
<dbReference type="GO" id="GO:0043484">
    <property type="term" value="P:regulation of RNA splicing"/>
    <property type="evidence" value="ECO:0007669"/>
    <property type="project" value="TreeGrafter"/>
</dbReference>
<feature type="compositionally biased region" description="Pro residues" evidence="16">
    <location>
        <begin position="467"/>
        <end position="477"/>
    </location>
</feature>
<feature type="region of interest" description="Disordered" evidence="16">
    <location>
        <begin position="646"/>
        <end position="689"/>
    </location>
</feature>
<gene>
    <name evidence="19" type="primary">Doa</name>
</gene>
<dbReference type="RefSeq" id="XP_017031423.1">
    <property type="nucleotide sequence ID" value="XM_017175934.3"/>
</dbReference>
<dbReference type="InterPro" id="IPR008271">
    <property type="entry name" value="Ser/Thr_kinase_AS"/>
</dbReference>
<evidence type="ECO:0000256" key="13">
    <source>
        <dbReference type="ARBA" id="ARBA00049308"/>
    </source>
</evidence>
<feature type="compositionally biased region" description="Low complexity" evidence="16">
    <location>
        <begin position="1364"/>
        <end position="1391"/>
    </location>
</feature>
<feature type="region of interest" description="Disordered" evidence="16">
    <location>
        <begin position="1364"/>
        <end position="1394"/>
    </location>
</feature>
<evidence type="ECO:0000256" key="3">
    <source>
        <dbReference type="ARBA" id="ARBA00022527"/>
    </source>
</evidence>
<feature type="region of interest" description="Disordered" evidence="16">
    <location>
        <begin position="1296"/>
        <end position="1319"/>
    </location>
</feature>
<feature type="region of interest" description="Disordered" evidence="16">
    <location>
        <begin position="1462"/>
        <end position="1508"/>
    </location>
</feature>
<evidence type="ECO:0000256" key="4">
    <source>
        <dbReference type="ARBA" id="ARBA00022553"/>
    </source>
</evidence>
<feature type="compositionally biased region" description="Low complexity" evidence="16">
    <location>
        <begin position="1523"/>
        <end position="1538"/>
    </location>
</feature>
<dbReference type="Proteomes" id="UP001652661">
    <property type="component" value="Chromosome 3R"/>
</dbReference>
<dbReference type="Gene3D" id="3.30.200.20">
    <property type="entry name" value="Phosphorylase Kinase, domain 1"/>
    <property type="match status" value="1"/>
</dbReference>
<evidence type="ECO:0000256" key="11">
    <source>
        <dbReference type="ARBA" id="ARBA00037966"/>
    </source>
</evidence>
<feature type="compositionally biased region" description="Low complexity" evidence="16">
    <location>
        <begin position="1478"/>
        <end position="1491"/>
    </location>
</feature>
<dbReference type="PANTHER" id="PTHR45646">
    <property type="entry name" value="SERINE/THREONINE-PROTEIN KINASE DOA-RELATED"/>
    <property type="match status" value="1"/>
</dbReference>
<feature type="compositionally biased region" description="Low complexity" evidence="16">
    <location>
        <begin position="241"/>
        <end position="256"/>
    </location>
</feature>
<dbReference type="PROSITE" id="PS50011">
    <property type="entry name" value="PROTEIN_KINASE_DOM"/>
    <property type="match status" value="1"/>
</dbReference>
<dbReference type="SUPFAM" id="SSF56112">
    <property type="entry name" value="Protein kinase-like (PK-like)"/>
    <property type="match status" value="1"/>
</dbReference>
<keyword evidence="8 15" id="KW-0067">ATP-binding</keyword>
<keyword evidence="9" id="KW-0829">Tyrosine-protein kinase</keyword>
<dbReference type="SMART" id="SM00220">
    <property type="entry name" value="S_TKc"/>
    <property type="match status" value="1"/>
</dbReference>
<keyword evidence="6 15" id="KW-0547">Nucleotide-binding</keyword>
<feature type="compositionally biased region" description="Basic and acidic residues" evidence="16">
    <location>
        <begin position="105"/>
        <end position="126"/>
    </location>
</feature>
<organism evidence="18 19">
    <name type="scientific">Drosophila kikkawai</name>
    <name type="common">Fruit fly</name>
    <dbReference type="NCBI Taxonomy" id="30033"/>
    <lineage>
        <taxon>Eukaryota</taxon>
        <taxon>Metazoa</taxon>
        <taxon>Ecdysozoa</taxon>
        <taxon>Arthropoda</taxon>
        <taxon>Hexapoda</taxon>
        <taxon>Insecta</taxon>
        <taxon>Pterygota</taxon>
        <taxon>Neoptera</taxon>
        <taxon>Endopterygota</taxon>
        <taxon>Diptera</taxon>
        <taxon>Brachycera</taxon>
        <taxon>Muscomorpha</taxon>
        <taxon>Ephydroidea</taxon>
        <taxon>Drosophilidae</taxon>
        <taxon>Drosophila</taxon>
        <taxon>Sophophora</taxon>
    </lineage>
</organism>
<feature type="compositionally biased region" description="Low complexity" evidence="16">
    <location>
        <begin position="671"/>
        <end position="682"/>
    </location>
</feature>
<feature type="compositionally biased region" description="Acidic residues" evidence="16">
    <location>
        <begin position="127"/>
        <end position="141"/>
    </location>
</feature>
<feature type="region of interest" description="Disordered" evidence="16">
    <location>
        <begin position="1051"/>
        <end position="1074"/>
    </location>
</feature>
<feature type="region of interest" description="Disordered" evidence="16">
    <location>
        <begin position="422"/>
        <end position="477"/>
    </location>
</feature>
<protein>
    <recommendedName>
        <fullName evidence="2">dual-specificity kinase</fullName>
        <ecNumber evidence="2">2.7.12.1</ecNumber>
    </recommendedName>
</protein>
<feature type="domain" description="Protein kinase" evidence="17">
    <location>
        <begin position="1724"/>
        <end position="2044"/>
    </location>
</feature>
<feature type="compositionally biased region" description="Low complexity" evidence="16">
    <location>
        <begin position="1582"/>
        <end position="1596"/>
    </location>
</feature>
<evidence type="ECO:0000256" key="2">
    <source>
        <dbReference type="ARBA" id="ARBA00013203"/>
    </source>
</evidence>
<accession>A0A6P4JA10</accession>
<evidence type="ECO:0000256" key="10">
    <source>
        <dbReference type="ARBA" id="ARBA00023242"/>
    </source>
</evidence>
<evidence type="ECO:0000256" key="5">
    <source>
        <dbReference type="ARBA" id="ARBA00022679"/>
    </source>
</evidence>
<comment type="catalytic activity">
    <reaction evidence="13">
        <text>L-threonyl-[protein] + ATP = O-phospho-L-threonyl-[protein] + ADP + H(+)</text>
        <dbReference type="Rhea" id="RHEA:46608"/>
        <dbReference type="Rhea" id="RHEA-COMP:11060"/>
        <dbReference type="Rhea" id="RHEA-COMP:11605"/>
        <dbReference type="ChEBI" id="CHEBI:15378"/>
        <dbReference type="ChEBI" id="CHEBI:30013"/>
        <dbReference type="ChEBI" id="CHEBI:30616"/>
        <dbReference type="ChEBI" id="CHEBI:61977"/>
        <dbReference type="ChEBI" id="CHEBI:456216"/>
        <dbReference type="EC" id="2.7.12.1"/>
    </reaction>
</comment>
<evidence type="ECO:0000256" key="16">
    <source>
        <dbReference type="SAM" id="MobiDB-lite"/>
    </source>
</evidence>
<dbReference type="PROSITE" id="PS00107">
    <property type="entry name" value="PROTEIN_KINASE_ATP"/>
    <property type="match status" value="1"/>
</dbReference>
<feature type="compositionally biased region" description="Polar residues" evidence="16">
    <location>
        <begin position="1239"/>
        <end position="1248"/>
    </location>
</feature>
<proteinExistence type="inferred from homology"/>
<evidence type="ECO:0000313" key="19">
    <source>
        <dbReference type="RefSeq" id="XP_017031423.1"/>
    </source>
</evidence>
<dbReference type="GO" id="GO:0005524">
    <property type="term" value="F:ATP binding"/>
    <property type="evidence" value="ECO:0007669"/>
    <property type="project" value="UniProtKB-UniRule"/>
</dbReference>
<feature type="compositionally biased region" description="Polar residues" evidence="16">
    <location>
        <begin position="1437"/>
        <end position="1448"/>
    </location>
</feature>
<dbReference type="FunFam" id="1.10.510.10:FF:000145">
    <property type="entry name" value="Dual specificity protein kinase CLK2"/>
    <property type="match status" value="1"/>
</dbReference>
<keyword evidence="18" id="KW-1185">Reference proteome</keyword>
<dbReference type="EC" id="2.7.12.1" evidence="2"/>
<dbReference type="InterPro" id="IPR051175">
    <property type="entry name" value="CLK_kinases"/>
</dbReference>
<dbReference type="Pfam" id="PF00069">
    <property type="entry name" value="Pkinase"/>
    <property type="match status" value="1"/>
</dbReference>
<feature type="region of interest" description="Disordered" evidence="16">
    <location>
        <begin position="1116"/>
        <end position="1160"/>
    </location>
</feature>
<dbReference type="InterPro" id="IPR017441">
    <property type="entry name" value="Protein_kinase_ATP_BS"/>
</dbReference>
<feature type="compositionally biased region" description="Low complexity" evidence="16">
    <location>
        <begin position="520"/>
        <end position="535"/>
    </location>
</feature>
<feature type="region of interest" description="Disordered" evidence="16">
    <location>
        <begin position="763"/>
        <end position="789"/>
    </location>
</feature>
<comment type="similarity">
    <text evidence="11">Belongs to the protein kinase superfamily. CMGC Ser/Thr protein kinase family. Lammer subfamily.</text>
</comment>
<keyword evidence="5" id="KW-0808">Transferase</keyword>
<feature type="region of interest" description="Disordered" evidence="16">
    <location>
        <begin position="516"/>
        <end position="558"/>
    </location>
</feature>
<dbReference type="PROSITE" id="PS00108">
    <property type="entry name" value="PROTEIN_KINASE_ST"/>
    <property type="match status" value="1"/>
</dbReference>
<feature type="compositionally biased region" description="Low complexity" evidence="16">
    <location>
        <begin position="646"/>
        <end position="660"/>
    </location>
</feature>
<feature type="compositionally biased region" description="Pro residues" evidence="16">
    <location>
        <begin position="599"/>
        <end position="611"/>
    </location>
</feature>
<feature type="region of interest" description="Disordered" evidence="16">
    <location>
        <begin position="104"/>
        <end position="369"/>
    </location>
</feature>
<dbReference type="CDD" id="cd14134">
    <property type="entry name" value="PKc_CLK"/>
    <property type="match status" value="1"/>
</dbReference>
<feature type="region of interest" description="Disordered" evidence="16">
    <location>
        <begin position="925"/>
        <end position="950"/>
    </location>
</feature>
<evidence type="ECO:0000256" key="7">
    <source>
        <dbReference type="ARBA" id="ARBA00022777"/>
    </source>
</evidence>
<feature type="compositionally biased region" description="Low complexity" evidence="16">
    <location>
        <begin position="1122"/>
        <end position="1133"/>
    </location>
</feature>
<dbReference type="GO" id="GO:0005634">
    <property type="term" value="C:nucleus"/>
    <property type="evidence" value="ECO:0007669"/>
    <property type="project" value="UniProtKB-SubCell"/>
</dbReference>
<feature type="region of interest" description="Disordered" evidence="16">
    <location>
        <begin position="1214"/>
        <end position="1254"/>
    </location>
</feature>
<dbReference type="PANTHER" id="PTHR45646:SF11">
    <property type="entry name" value="SERINE_THREONINE-PROTEIN KINASE DOA"/>
    <property type="match status" value="1"/>
</dbReference>
<feature type="compositionally biased region" description="Basic and acidic residues" evidence="16">
    <location>
        <begin position="334"/>
        <end position="346"/>
    </location>
</feature>
<dbReference type="GO" id="GO:0004712">
    <property type="term" value="F:protein serine/threonine/tyrosine kinase activity"/>
    <property type="evidence" value="ECO:0007669"/>
    <property type="project" value="UniProtKB-EC"/>
</dbReference>
<evidence type="ECO:0000256" key="1">
    <source>
        <dbReference type="ARBA" id="ARBA00004123"/>
    </source>
</evidence>
<feature type="compositionally biased region" description="Basic and acidic residues" evidence="16">
    <location>
        <begin position="208"/>
        <end position="235"/>
    </location>
</feature>
<evidence type="ECO:0000256" key="15">
    <source>
        <dbReference type="PROSITE-ProRule" id="PRU10141"/>
    </source>
</evidence>
<evidence type="ECO:0000256" key="14">
    <source>
        <dbReference type="ARBA" id="ARBA00051680"/>
    </source>
</evidence>
<feature type="compositionally biased region" description="Low complexity" evidence="16">
    <location>
        <begin position="1304"/>
        <end position="1319"/>
    </location>
</feature>
<dbReference type="OrthoDB" id="283111at2759"/>
<evidence type="ECO:0000256" key="9">
    <source>
        <dbReference type="ARBA" id="ARBA00023137"/>
    </source>
</evidence>
<dbReference type="InterPro" id="IPR000719">
    <property type="entry name" value="Prot_kinase_dom"/>
</dbReference>
<evidence type="ECO:0000256" key="8">
    <source>
        <dbReference type="ARBA" id="ARBA00022840"/>
    </source>
</evidence>
<reference evidence="19" key="1">
    <citation type="submission" date="2025-08" db="UniProtKB">
        <authorList>
            <consortium name="RefSeq"/>
        </authorList>
    </citation>
    <scope>IDENTIFICATION</scope>
    <source>
        <strain evidence="19">14028-0561.14</strain>
        <tissue evidence="19">Whole fly</tissue>
    </source>
</reference>
<feature type="region of interest" description="Disordered" evidence="16">
    <location>
        <begin position="574"/>
        <end position="620"/>
    </location>
</feature>
<dbReference type="FunFam" id="3.30.200.20:FF:000061">
    <property type="entry name" value="Dual specificity protein kinase CLK2"/>
    <property type="match status" value="1"/>
</dbReference>
<feature type="compositionally biased region" description="Basic and acidic residues" evidence="16">
    <location>
        <begin position="2068"/>
        <end position="2077"/>
    </location>
</feature>
<dbReference type="InterPro" id="IPR011009">
    <property type="entry name" value="Kinase-like_dom_sf"/>
</dbReference>
<evidence type="ECO:0000259" key="17">
    <source>
        <dbReference type="PROSITE" id="PS50011"/>
    </source>
</evidence>
<comment type="subcellular location">
    <subcellularLocation>
        <location evidence="1">Nucleus</location>
    </subcellularLocation>
</comment>
<feature type="region of interest" description="Disordered" evidence="16">
    <location>
        <begin position="1521"/>
        <end position="1605"/>
    </location>
</feature>
<keyword evidence="4" id="KW-0597">Phosphoprotein</keyword>
<evidence type="ECO:0000313" key="18">
    <source>
        <dbReference type="Proteomes" id="UP001652661"/>
    </source>
</evidence>
<feature type="compositionally biased region" description="Polar residues" evidence="16">
    <location>
        <begin position="763"/>
        <end position="776"/>
    </location>
</feature>
<dbReference type="Gene3D" id="1.10.510.10">
    <property type="entry name" value="Transferase(Phosphotransferase) domain 1"/>
    <property type="match status" value="1"/>
</dbReference>
<sequence length="2077" mass="229063">MSNELSELIALGCPDLTAQKPEGGSTQIELILNTERRLSIKQMTATDLAALRAAAAAEAEARVRAQAEAEARAIAQEQLRQAREAESKARARAALEVQAQLQRVMESEKRREREEEEERDRQAKREDEDEDEDEEEEEKEEDLAKGSLPSNTGPRERITSLPSILDDAMEMHLLNVSQPKATSRDDSPPRKSTSHLADSIELLRMQRAARDARSHNRTRERSISPASRNRERSAAPDRLQSSASMSSLDSASASASRQPSKAESRRGSTSSASGVEPPAAAPALASKFPLSKTVSAPNVMNRRKSSLTSLFPGPAPLVAPEPSLHTTPVAPPPEEEHRRGRMENGYREIPSGKMVHRTKTPPPVGANLGVNLKRVTAPSGSITVKPKESPMLGVVLRKVEKKVVPQKSILDDDKPLYHFSIVRSDHKEHVPAQKPKPKPAPPAAKPSPGGILTGPQVIRTANQQPKQPVPVKPQRPMPGVPITITKIEGDKIIIIKKIIVPKNSKIPEQYLQMSEDAAKPSNAVPTAVSAAPSPNLRTKEDSVPAMQKPTPPPASTGQQFFQVVSPQFASVLSSSIPDSKCAVRSPISSPLAIRKSRPPLLPASPKSTPPLPRKHHPLAYNAATGTISSAAGGALPARLMATIASSPASSISVSSSSSPSSSPPPPVPCRAPKNATKPAGPAAAPPPSNEITLDKLLQQQQELEEKSAAAKNSAQIDANFYDAEIEMMNKYLKSLPDYSELDRKLHQEFQECEDLYDRLKRQQQPLAKSNSQQSVTKGAPGATVPTISSGLAKSSSINFTHNPSRGAAPRMAYPSIFSQPGGEPKLQRSISSSNMPISTPTPMRPLPAKNGLQSGSNLSLNKQLMNEFWSENLTSSHKRQTPKRTFWNYEKICGAQLGDAGQPFKVDAKTAKKLAIFDPTVAEAAQKELQRPQQQSQHHPHKLQKNASLSHLDLKVRQAVTKDDLYKLICNEQSPSAGAGFVSRVPVKQQQQPALAQQAQILPKSVSMTHVPGGCQPMAGPLMRTSSRTHIPCYMKHLPSLSRSTSNSAILMTPQPRKEPPSKEPLKVAPAAPGPAPVLASVPAPSTFTKPSGVLKSSSSSCVPSPRCAAAFFRRPQENSNQQQQHQPLQQPQKAVPNEESGPGDSASLERKSEKSNSTISTSSFTVTNCCTTHLPQLSKFTSSFHIAPTTTATTTASTSTTTPTATIAMPAAATPSEGGHKAPQQQQQQSGAAANLEVPTSSSSAATKRQKDVDNKLEKCLNDMLKLKTNSNITSISSSNNNNNNAIMSQSLTGEHKEPNAAGGDSLPSSSSGSKYVGESQIPVPVQLYDPQKPLLQQQQRICYPIGKSNSTSQLPMGGYQRLLHQQQQQQQHQQHQQQLQQQQQEQQQQYPQHKRPFLNWNSFACSAMNGASDPFMQQQQQHTHQQHLPHKLQQSYSSSNVPKQTPKSGLAMFLQKNTNKENKFGQPPHHQPPGMMPQMYGYQVPQQQQSISKLGYPRTGAPLTHSVSFSSAQRPTALMFHQQHQPQQQQQQPQPHSSFGQGMMSRNYYNLPKQPERKPLQTFDPYAYPKPNQMQPVKYQPQSQSQQHQQSHPHTQFLNASAGGVGGGGGGVVVGGGAGAAAGLQYDPNTNTQLFYASTASSSANMQPQPPQQQLQQSNSVIFNHHQQHQQQHQQQLQQQQQNEMSKSALGLHFIETAKPVIQDDADGHLIYHTGDILHHRYKIMATLGEGTFGRVVKVKDMERDYCMALKIIKNVEKYREAAKLEINALEKIAQKDPHCDHLCVKMIDWFDYHGHMCIVFEMLGLSVFDFLRENNYEPYPLDQVRHMAYQLCYSVKFLHDNRLTHTDLKPENILFVDSDYSAHYNHKINREVRRVKNTDVRLIDFGSATFDHEHHSTIVSTRHYRAPEVILELGWSQPCDVWSIGCILFELYLGITLFQTHDNREHLAMMERILGQIPYRMARNHTLYSKTKTKYFYHGKLDWDEKSSAGRYVRDHCKPLQQCQLSDGEDHYELFSLIKKMLEYEPSSRITLGEALRHPFFDKLPPHHRVGEMANKQPLSSGSSSRERSHSLSR</sequence>
<name>A0A6P4JA10_DROKI</name>
<keyword evidence="3" id="KW-0723">Serine/threonine-protein kinase</keyword>
<feature type="region of interest" description="Disordered" evidence="16">
    <location>
        <begin position="1418"/>
        <end position="1448"/>
    </location>
</feature>
<evidence type="ECO:0000256" key="12">
    <source>
        <dbReference type="ARBA" id="ARBA00049003"/>
    </source>
</evidence>
<keyword evidence="10" id="KW-0539">Nucleus</keyword>
<feature type="compositionally biased region" description="Basic and acidic residues" evidence="16">
    <location>
        <begin position="1056"/>
        <end position="1066"/>
    </location>
</feature>
<evidence type="ECO:0000256" key="6">
    <source>
        <dbReference type="ARBA" id="ARBA00022741"/>
    </source>
</evidence>
<dbReference type="GO" id="GO:0004674">
    <property type="term" value="F:protein serine/threonine kinase activity"/>
    <property type="evidence" value="ECO:0007669"/>
    <property type="project" value="UniProtKB-KW"/>
</dbReference>
<dbReference type="GO" id="GO:0004713">
    <property type="term" value="F:protein tyrosine kinase activity"/>
    <property type="evidence" value="ECO:0007669"/>
    <property type="project" value="UniProtKB-KW"/>
</dbReference>
<comment type="catalytic activity">
    <reaction evidence="14">
        <text>L-tyrosyl-[protein] + ATP = O-phospho-L-tyrosyl-[protein] + ADP + H(+)</text>
        <dbReference type="Rhea" id="RHEA:10596"/>
        <dbReference type="Rhea" id="RHEA-COMP:10136"/>
        <dbReference type="Rhea" id="RHEA-COMP:20101"/>
        <dbReference type="ChEBI" id="CHEBI:15378"/>
        <dbReference type="ChEBI" id="CHEBI:30616"/>
        <dbReference type="ChEBI" id="CHEBI:46858"/>
        <dbReference type="ChEBI" id="CHEBI:61978"/>
        <dbReference type="ChEBI" id="CHEBI:456216"/>
        <dbReference type="EC" id="2.7.12.1"/>
    </reaction>
</comment>
<feature type="binding site" evidence="15">
    <location>
        <position position="1753"/>
    </location>
    <ligand>
        <name>ATP</name>
        <dbReference type="ChEBI" id="CHEBI:30616"/>
    </ligand>
</feature>
<comment type="catalytic activity">
    <reaction evidence="12">
        <text>L-seryl-[protein] + ATP = O-phospho-L-seryl-[protein] + ADP + H(+)</text>
        <dbReference type="Rhea" id="RHEA:17989"/>
        <dbReference type="Rhea" id="RHEA-COMP:9863"/>
        <dbReference type="Rhea" id="RHEA-COMP:11604"/>
        <dbReference type="ChEBI" id="CHEBI:15378"/>
        <dbReference type="ChEBI" id="CHEBI:29999"/>
        <dbReference type="ChEBI" id="CHEBI:30616"/>
        <dbReference type="ChEBI" id="CHEBI:83421"/>
        <dbReference type="ChEBI" id="CHEBI:456216"/>
        <dbReference type="EC" id="2.7.12.1"/>
    </reaction>
</comment>
<feature type="region of interest" description="Disordered" evidence="16">
    <location>
        <begin position="2050"/>
        <end position="2077"/>
    </location>
</feature>